<comment type="similarity">
    <text evidence="2 9">Belongs to the glycosyl hydrolase 28 family.</text>
</comment>
<comment type="caution">
    <text evidence="10">The sequence shown here is derived from an EMBL/GenBank/DDBJ whole genome shotgun (WGS) entry which is preliminary data.</text>
</comment>
<evidence type="ECO:0000256" key="6">
    <source>
        <dbReference type="ARBA" id="ARBA00023295"/>
    </source>
</evidence>
<dbReference type="GO" id="GO:0004650">
    <property type="term" value="F:polygalacturonase activity"/>
    <property type="evidence" value="ECO:0007669"/>
    <property type="project" value="InterPro"/>
</dbReference>
<dbReference type="GO" id="GO:0071555">
    <property type="term" value="P:cell wall organization"/>
    <property type="evidence" value="ECO:0007669"/>
    <property type="project" value="UniProtKB-KW"/>
</dbReference>
<dbReference type="Pfam" id="PF00295">
    <property type="entry name" value="Glyco_hydro_28"/>
    <property type="match status" value="2"/>
</dbReference>
<gene>
    <name evidence="10" type="ORF">GH714_038204</name>
</gene>
<dbReference type="Gene3D" id="2.160.20.10">
    <property type="entry name" value="Single-stranded right-handed beta-helix, Pectin lyase-like"/>
    <property type="match status" value="2"/>
</dbReference>
<proteinExistence type="inferred from homology"/>
<dbReference type="FunFam" id="2.160.20.10:FF:000004">
    <property type="entry name" value="Pectin lyase-like superfamily protein"/>
    <property type="match status" value="1"/>
</dbReference>
<keyword evidence="7" id="KW-0961">Cell wall biogenesis/degradation</keyword>
<evidence type="ECO:0000256" key="3">
    <source>
        <dbReference type="ARBA" id="ARBA00022512"/>
    </source>
</evidence>
<dbReference type="SUPFAM" id="SSF51126">
    <property type="entry name" value="Pectin lyase-like"/>
    <property type="match status" value="2"/>
</dbReference>
<accession>A0A6A6MS50</accession>
<feature type="active site" evidence="8">
    <location>
        <position position="385"/>
    </location>
</feature>
<evidence type="ECO:0000256" key="9">
    <source>
        <dbReference type="RuleBase" id="RU361169"/>
    </source>
</evidence>
<evidence type="ECO:0000313" key="11">
    <source>
        <dbReference type="Proteomes" id="UP000467840"/>
    </source>
</evidence>
<dbReference type="InterPro" id="IPR011050">
    <property type="entry name" value="Pectin_lyase_fold/virulence"/>
</dbReference>
<reference evidence="10 11" key="1">
    <citation type="journal article" date="2020" name="Mol. Plant">
        <title>The Chromosome-Based Rubber Tree Genome Provides New Insights into Spurge Genome Evolution and Rubber Biosynthesis.</title>
        <authorList>
            <person name="Liu J."/>
            <person name="Shi C."/>
            <person name="Shi C.C."/>
            <person name="Li W."/>
            <person name="Zhang Q.J."/>
            <person name="Zhang Y."/>
            <person name="Li K."/>
            <person name="Lu H.F."/>
            <person name="Shi C."/>
            <person name="Zhu S.T."/>
            <person name="Xiao Z.Y."/>
            <person name="Nan H."/>
            <person name="Yue Y."/>
            <person name="Zhu X.G."/>
            <person name="Wu Y."/>
            <person name="Hong X.N."/>
            <person name="Fan G.Y."/>
            <person name="Tong Y."/>
            <person name="Zhang D."/>
            <person name="Mao C.L."/>
            <person name="Liu Y.L."/>
            <person name="Hao S.J."/>
            <person name="Liu W.Q."/>
            <person name="Lv M.Q."/>
            <person name="Zhang H.B."/>
            <person name="Liu Y."/>
            <person name="Hu-Tang G.R."/>
            <person name="Wang J.P."/>
            <person name="Wang J.H."/>
            <person name="Sun Y.H."/>
            <person name="Ni S.B."/>
            <person name="Chen W.B."/>
            <person name="Zhang X.C."/>
            <person name="Jiao Y.N."/>
            <person name="Eichler E.E."/>
            <person name="Li G.H."/>
            <person name="Liu X."/>
            <person name="Gao L.Z."/>
        </authorList>
    </citation>
    <scope>NUCLEOTIDE SEQUENCE [LARGE SCALE GENOMIC DNA]</scope>
    <source>
        <strain evidence="11">cv. GT1</strain>
        <tissue evidence="10">Leaf</tissue>
    </source>
</reference>
<dbReference type="EMBL" id="JAAGAX010000005">
    <property type="protein sequence ID" value="KAF2315126.1"/>
    <property type="molecule type" value="Genomic_DNA"/>
</dbReference>
<evidence type="ECO:0000256" key="2">
    <source>
        <dbReference type="ARBA" id="ARBA00008834"/>
    </source>
</evidence>
<sequence length="536" mass="56839">MERNQMEQPIQRRPYFMHGFAACGSKDSTIIYVPKGRYLVGSMVFRGACKSPDITIRIDGTLVAPRDYHNLGQAAKWLSFEGVIGVSIVGGALDAKGSPLWACKAKSSNCPRGATTLSFTNANNIKINGLLSLNSQMFHIVINGCQNVNIEGIKAIAAGDSPNTDAFATTIFNVLTYGAKPNGLTDSTKAFLDAWTAACGSADSTMIYVPRGRYWLGSMVFAGGCKSPDITIQIDGTLVAPGDYRILGQAANWLSFEGVAGVSIVGGALDAKGSPLWACKAKGNDCPSGASSLSFTNSNNIKIKGLLSLNSQMFHIVINGCQNVNIEGVTVIAAGDSPNTDGIHVQLSSNIVITNSTINTGDDCISIGPGTQNLWIEGIKCGPGHGISIGSLGKDPEEQGVRNVTVTKTVFAGTQNGFRIKSWARPSNGFAQRIRFMGAIMRNVQNPIIIDQHYCPHNLNCPNQVSGVKISDVIYQDIRGTSATPVAINFDCSSKYPCNGIRLQNVDLTCSNQAAQSFCANVLGKIIGLVQPNGCL</sequence>
<evidence type="ECO:0000313" key="10">
    <source>
        <dbReference type="EMBL" id="KAF2315126.1"/>
    </source>
</evidence>
<keyword evidence="4" id="KW-0964">Secreted</keyword>
<protein>
    <recommendedName>
        <fullName evidence="12">Pectate lyase superfamily protein domain-containing protein</fullName>
    </recommendedName>
</protein>
<comment type="subcellular location">
    <subcellularLocation>
        <location evidence="1">Secreted</location>
        <location evidence="1">Cell wall</location>
    </subcellularLocation>
</comment>
<keyword evidence="3" id="KW-0134">Cell wall</keyword>
<evidence type="ECO:0008006" key="12">
    <source>
        <dbReference type="Google" id="ProtNLM"/>
    </source>
</evidence>
<dbReference type="InterPro" id="IPR000743">
    <property type="entry name" value="Glyco_hydro_28"/>
</dbReference>
<evidence type="ECO:0000256" key="5">
    <source>
        <dbReference type="ARBA" id="ARBA00022801"/>
    </source>
</evidence>
<dbReference type="InterPro" id="IPR012334">
    <property type="entry name" value="Pectin_lyas_fold"/>
</dbReference>
<keyword evidence="6 9" id="KW-0326">Glycosidase</keyword>
<evidence type="ECO:0000256" key="7">
    <source>
        <dbReference type="ARBA" id="ARBA00023316"/>
    </source>
</evidence>
<dbReference type="GO" id="GO:0005975">
    <property type="term" value="P:carbohydrate metabolic process"/>
    <property type="evidence" value="ECO:0007669"/>
    <property type="project" value="InterPro"/>
</dbReference>
<organism evidence="10 11">
    <name type="scientific">Hevea brasiliensis</name>
    <name type="common">Para rubber tree</name>
    <name type="synonym">Siphonia brasiliensis</name>
    <dbReference type="NCBI Taxonomy" id="3981"/>
    <lineage>
        <taxon>Eukaryota</taxon>
        <taxon>Viridiplantae</taxon>
        <taxon>Streptophyta</taxon>
        <taxon>Embryophyta</taxon>
        <taxon>Tracheophyta</taxon>
        <taxon>Spermatophyta</taxon>
        <taxon>Magnoliopsida</taxon>
        <taxon>eudicotyledons</taxon>
        <taxon>Gunneridae</taxon>
        <taxon>Pentapetalae</taxon>
        <taxon>rosids</taxon>
        <taxon>fabids</taxon>
        <taxon>Malpighiales</taxon>
        <taxon>Euphorbiaceae</taxon>
        <taxon>Crotonoideae</taxon>
        <taxon>Micrandreae</taxon>
        <taxon>Hevea</taxon>
    </lineage>
</organism>
<evidence type="ECO:0000256" key="4">
    <source>
        <dbReference type="ARBA" id="ARBA00022525"/>
    </source>
</evidence>
<dbReference type="AlphaFoldDB" id="A0A6A6MS50"/>
<name>A0A6A6MS50_HEVBR</name>
<evidence type="ECO:0000256" key="8">
    <source>
        <dbReference type="PROSITE-ProRule" id="PRU10052"/>
    </source>
</evidence>
<keyword evidence="5 9" id="KW-0378">Hydrolase</keyword>
<evidence type="ECO:0000256" key="1">
    <source>
        <dbReference type="ARBA" id="ARBA00004191"/>
    </source>
</evidence>
<dbReference type="PROSITE" id="PS00502">
    <property type="entry name" value="POLYGALACTURONASE"/>
    <property type="match status" value="1"/>
</dbReference>
<dbReference type="SMART" id="SM00710">
    <property type="entry name" value="PbH1"/>
    <property type="match status" value="5"/>
</dbReference>
<keyword evidence="11" id="KW-1185">Reference proteome</keyword>
<dbReference type="Proteomes" id="UP000467840">
    <property type="component" value="Chromosome 15"/>
</dbReference>
<dbReference type="PANTHER" id="PTHR31375">
    <property type="match status" value="1"/>
</dbReference>
<dbReference type="InterPro" id="IPR006626">
    <property type="entry name" value="PbH1"/>
</dbReference>